<protein>
    <submittedName>
        <fullName evidence="1">Uncharacterized protein</fullName>
    </submittedName>
</protein>
<organism evidence="1 2">
    <name type="scientific">Symbiodinium pilosum</name>
    <name type="common">Dinoflagellate</name>
    <dbReference type="NCBI Taxonomy" id="2952"/>
    <lineage>
        <taxon>Eukaryota</taxon>
        <taxon>Sar</taxon>
        <taxon>Alveolata</taxon>
        <taxon>Dinophyceae</taxon>
        <taxon>Suessiales</taxon>
        <taxon>Symbiodiniaceae</taxon>
        <taxon>Symbiodinium</taxon>
    </lineage>
</organism>
<name>A0A812JCH7_SYMPI</name>
<proteinExistence type="predicted"/>
<gene>
    <name evidence="1" type="ORF">SPIL2461_LOCUS1882</name>
</gene>
<dbReference type="InterPro" id="IPR029063">
    <property type="entry name" value="SAM-dependent_MTases_sf"/>
</dbReference>
<dbReference type="Proteomes" id="UP000649617">
    <property type="component" value="Unassembled WGS sequence"/>
</dbReference>
<reference evidence="1" key="1">
    <citation type="submission" date="2021-02" db="EMBL/GenBank/DDBJ databases">
        <authorList>
            <person name="Dougan E. K."/>
            <person name="Rhodes N."/>
            <person name="Thang M."/>
            <person name="Chan C."/>
        </authorList>
    </citation>
    <scope>NUCLEOTIDE SEQUENCE</scope>
</reference>
<evidence type="ECO:0000313" key="2">
    <source>
        <dbReference type="Proteomes" id="UP000649617"/>
    </source>
</evidence>
<dbReference type="OrthoDB" id="407230at2759"/>
<sequence>MQRPAKTFLSRISHQFGGLLKAAGTHLGYKEAGVSTSQSPRLQVLSACTGCSAESFVLKGLRIDFDILSASESNTEYQKFILANHSEHFKHLHETVEKQLKPTGPCVICAKNGTSCEDFSRQVQFQADIMVTGSPCDPFSVQRAKRFQCGAVKDHVAYRITMSSVIDMYCKYGPHVGVLEQVMGFTYPLDTTTDETPYQRFLQLFAAAPLQHGGYYVVKLALDAKIWLRISRPRCFLVLFRKDKFSKEHVKRFKTMVEALSGWIQQNHTPRSLAEFLLEESSPVFHEHWSQMLSQKAPVPTPVRGLPMWKVQSLKLRQNLGDSFQQLKPWTSAGFQLQGLGQNPRLLEVLDLAVIHYADKEIFQGSSSTLDVKQRLRESCLDLYTDVSQNPSRKAYTCRATGVSKCLTTSSFVYGHARDRIILPLEQMLWQGHSLETKFPPSMPQSAIKSLSGEGICLPCLGLIFYALHHTDSLCV</sequence>
<comment type="caution">
    <text evidence="1">The sequence shown here is derived from an EMBL/GenBank/DDBJ whole genome shotgun (WGS) entry which is preliminary data.</text>
</comment>
<keyword evidence="2" id="KW-1185">Reference proteome</keyword>
<evidence type="ECO:0000313" key="1">
    <source>
        <dbReference type="EMBL" id="CAE7203186.1"/>
    </source>
</evidence>
<dbReference type="EMBL" id="CAJNIZ010001927">
    <property type="protein sequence ID" value="CAE7203186.1"/>
    <property type="molecule type" value="Genomic_DNA"/>
</dbReference>
<dbReference type="Gene3D" id="3.40.50.150">
    <property type="entry name" value="Vaccinia Virus protein VP39"/>
    <property type="match status" value="1"/>
</dbReference>
<dbReference type="AlphaFoldDB" id="A0A812JCH7"/>
<accession>A0A812JCH7</accession>
<dbReference type="SUPFAM" id="SSF53335">
    <property type="entry name" value="S-adenosyl-L-methionine-dependent methyltransferases"/>
    <property type="match status" value="1"/>
</dbReference>